<dbReference type="Proteomes" id="UP001151760">
    <property type="component" value="Unassembled WGS sequence"/>
</dbReference>
<sequence>MSAPALVRETFMEAKCLSTDEKLRQSKQFQDALEFLSSNKEVFLKFLQEPNSLFSEHHNLPYVPPPPDSRCITILRPSKLADGHKLTGSVKKNGKQINKNGQMGHCNTRDKSTDGVVQPPKGYLTPPTCIVVLKPSFGNPHQMKVVGFPSSLRTSNDDGFYEDSEAPESIEVPKESTCDMSETPRGHDTTLADSIGIVAPLQA</sequence>
<protein>
    <submittedName>
        <fullName evidence="3">DUF3741 domain-containing protein</fullName>
    </submittedName>
</protein>
<proteinExistence type="predicted"/>
<comment type="caution">
    <text evidence="3">The sequence shown here is derived from an EMBL/GenBank/DDBJ whole genome shotgun (WGS) entry which is preliminary data.</text>
</comment>
<dbReference type="InterPro" id="IPR022212">
    <property type="entry name" value="DUF3741"/>
</dbReference>
<reference evidence="3" key="1">
    <citation type="journal article" date="2022" name="Int. J. Mol. Sci.">
        <title>Draft Genome of Tanacetum Coccineum: Genomic Comparison of Closely Related Tanacetum-Family Plants.</title>
        <authorList>
            <person name="Yamashiro T."/>
            <person name="Shiraishi A."/>
            <person name="Nakayama K."/>
            <person name="Satake H."/>
        </authorList>
    </citation>
    <scope>NUCLEOTIDE SEQUENCE</scope>
</reference>
<feature type="region of interest" description="Disordered" evidence="1">
    <location>
        <begin position="91"/>
        <end position="120"/>
    </location>
</feature>
<keyword evidence="4" id="KW-1185">Reference proteome</keyword>
<evidence type="ECO:0000256" key="1">
    <source>
        <dbReference type="SAM" id="MobiDB-lite"/>
    </source>
</evidence>
<dbReference type="PANTHER" id="PTHR46634">
    <property type="entry name" value="M REDUCTASE II SUBUNIT GAMMA, PUTATIVE (DUF3741)-RELATED"/>
    <property type="match status" value="1"/>
</dbReference>
<evidence type="ECO:0000313" key="3">
    <source>
        <dbReference type="EMBL" id="GJT85072.1"/>
    </source>
</evidence>
<organism evidence="3 4">
    <name type="scientific">Tanacetum coccineum</name>
    <dbReference type="NCBI Taxonomy" id="301880"/>
    <lineage>
        <taxon>Eukaryota</taxon>
        <taxon>Viridiplantae</taxon>
        <taxon>Streptophyta</taxon>
        <taxon>Embryophyta</taxon>
        <taxon>Tracheophyta</taxon>
        <taxon>Spermatophyta</taxon>
        <taxon>Magnoliopsida</taxon>
        <taxon>eudicotyledons</taxon>
        <taxon>Gunneridae</taxon>
        <taxon>Pentapetalae</taxon>
        <taxon>asterids</taxon>
        <taxon>campanulids</taxon>
        <taxon>Asterales</taxon>
        <taxon>Asteraceae</taxon>
        <taxon>Asteroideae</taxon>
        <taxon>Anthemideae</taxon>
        <taxon>Anthemidinae</taxon>
        <taxon>Tanacetum</taxon>
    </lineage>
</organism>
<gene>
    <name evidence="3" type="ORF">Tco_1066789</name>
</gene>
<dbReference type="Pfam" id="PF12552">
    <property type="entry name" value="DUF3741"/>
    <property type="match status" value="1"/>
</dbReference>
<feature type="region of interest" description="Disordered" evidence="1">
    <location>
        <begin position="161"/>
        <end position="190"/>
    </location>
</feature>
<dbReference type="PANTHER" id="PTHR46634:SF12">
    <property type="entry name" value="DUF4378 DOMAIN-CONTAINING PROTEIN"/>
    <property type="match status" value="1"/>
</dbReference>
<feature type="domain" description="DUF3741" evidence="2">
    <location>
        <begin position="9"/>
        <end position="52"/>
    </location>
</feature>
<dbReference type="EMBL" id="BQNB010019415">
    <property type="protein sequence ID" value="GJT85072.1"/>
    <property type="molecule type" value="Genomic_DNA"/>
</dbReference>
<accession>A0ABQ5HCY0</accession>
<evidence type="ECO:0000313" key="4">
    <source>
        <dbReference type="Proteomes" id="UP001151760"/>
    </source>
</evidence>
<feature type="compositionally biased region" description="Basic and acidic residues" evidence="1">
    <location>
        <begin position="171"/>
        <end position="190"/>
    </location>
</feature>
<evidence type="ECO:0000259" key="2">
    <source>
        <dbReference type="Pfam" id="PF12552"/>
    </source>
</evidence>
<reference evidence="3" key="2">
    <citation type="submission" date="2022-01" db="EMBL/GenBank/DDBJ databases">
        <authorList>
            <person name="Yamashiro T."/>
            <person name="Shiraishi A."/>
            <person name="Satake H."/>
            <person name="Nakayama K."/>
        </authorList>
    </citation>
    <scope>NUCLEOTIDE SEQUENCE</scope>
</reference>
<name>A0ABQ5HCY0_9ASTR</name>